<evidence type="ECO:0000256" key="12">
    <source>
        <dbReference type="SAM" id="Phobius"/>
    </source>
</evidence>
<keyword evidence="15" id="KW-1185">Reference proteome</keyword>
<proteinExistence type="predicted"/>
<keyword evidence="11 12" id="KW-0472">Membrane</keyword>
<evidence type="ECO:0000256" key="9">
    <source>
        <dbReference type="ARBA" id="ARBA00022989"/>
    </source>
</evidence>
<sequence>MDMGRFQAMVDRLERESAASPGAYRVKVALLALLGFGILALLLGAIGLGLVLLLGVAAAIAFSGGAALLLLFKLGKLLIFLAWPLWLLVRSAVRALFVRLPAPQGREITRAEAPALFDALDRMRRQMKGPRFHRVLVVDEVNAAVVQRPAFGLVGWPRNHLLLGLPLLEALSPDEALAVVAHEYGHLAGAHGHFSAFIYRLRLSWGTVQAFTDQVQGWLGRLVAPLVRWYAPYFNAYTFVLARANEYQADAASAELVGHAHAAAALKRVNLVGPAHAAFLQTTLAAVDREPAPPPDLLQRWSRVALQPPAEADGQRWLRDALDRSGRYDDTHPTLRARLQALALPEDSLNAPPPALAGPSAAQAWLGALLPTLRGELESAWARDIQAPWAERFQQAEQARQRLAELNGRPPADAAEEIERLRLMQRLEPDTDLRAALADFNARHADHALGLYLEACARLDQTDRAGLALLERVIALDPEATLPCCERAHAFLKAAQDGQRPDDDAAAEAWAERWRQRDAMERERAAQIEQVDPNSPLVAAELDADTLARLRALVQQAPGRAWAQRVWLARRVIPADPDAKHYLLGVELSWWGRRRGKQAEVVQGLARLEWPLPMFIVSLDGRFKPLKSRFEALGPGPL</sequence>
<evidence type="ECO:0000259" key="13">
    <source>
        <dbReference type="Pfam" id="PF01435"/>
    </source>
</evidence>
<evidence type="ECO:0000256" key="10">
    <source>
        <dbReference type="ARBA" id="ARBA00023049"/>
    </source>
</evidence>
<dbReference type="AlphaFoldDB" id="A0A643F4L3"/>
<dbReference type="PANTHER" id="PTHR43221:SF1">
    <property type="entry name" value="PROTEASE HTPX"/>
    <property type="match status" value="1"/>
</dbReference>
<dbReference type="RefSeq" id="WP_151126024.1">
    <property type="nucleotide sequence ID" value="NZ_CP088081.1"/>
</dbReference>
<dbReference type="GO" id="GO:0005886">
    <property type="term" value="C:plasma membrane"/>
    <property type="evidence" value="ECO:0007669"/>
    <property type="project" value="UniProtKB-SubCell"/>
</dbReference>
<evidence type="ECO:0000256" key="2">
    <source>
        <dbReference type="ARBA" id="ARBA00004651"/>
    </source>
</evidence>
<evidence type="ECO:0000256" key="6">
    <source>
        <dbReference type="ARBA" id="ARBA00022723"/>
    </source>
</evidence>
<keyword evidence="8" id="KW-0862">Zinc</keyword>
<keyword evidence="10 14" id="KW-0482">Metalloprotease</keyword>
<keyword evidence="9 12" id="KW-1133">Transmembrane helix</keyword>
<reference evidence="14 15" key="1">
    <citation type="submission" date="2019-09" db="EMBL/GenBank/DDBJ databases">
        <title>Draft genome sequences of 48 bacterial type strains from the CCUG.</title>
        <authorList>
            <person name="Tunovic T."/>
            <person name="Pineiro-Iglesias B."/>
            <person name="Unosson C."/>
            <person name="Inganas E."/>
            <person name="Ohlen M."/>
            <person name="Cardew S."/>
            <person name="Jensie-Markopoulos S."/>
            <person name="Salva-Serra F."/>
            <person name="Jaen-Luchoro D."/>
            <person name="Karlsson R."/>
            <person name="Svensson-Stadler L."/>
            <person name="Chun J."/>
            <person name="Moore E."/>
        </authorList>
    </citation>
    <scope>NUCLEOTIDE SEQUENCE [LARGE SCALE GENOMIC DNA]</scope>
    <source>
        <strain evidence="14 15">CCUG 30977</strain>
    </source>
</reference>
<dbReference type="InterPro" id="IPR050083">
    <property type="entry name" value="HtpX_protease"/>
</dbReference>
<dbReference type="Gene3D" id="3.30.2010.10">
    <property type="entry name" value="Metalloproteases ('zincins'), catalytic domain"/>
    <property type="match status" value="1"/>
</dbReference>
<keyword evidence="7" id="KW-0378">Hydrolase</keyword>
<comment type="cofactor">
    <cofactor evidence="1">
        <name>Zn(2+)</name>
        <dbReference type="ChEBI" id="CHEBI:29105"/>
    </cofactor>
</comment>
<keyword evidence="4 14" id="KW-0645">Protease</keyword>
<dbReference type="EMBL" id="VZPB01000101">
    <property type="protein sequence ID" value="KAB0572796.1"/>
    <property type="molecule type" value="Genomic_DNA"/>
</dbReference>
<evidence type="ECO:0000313" key="15">
    <source>
        <dbReference type="Proteomes" id="UP000430120"/>
    </source>
</evidence>
<comment type="caution">
    <text evidence="14">The sequence shown here is derived from an EMBL/GenBank/DDBJ whole genome shotgun (WGS) entry which is preliminary data.</text>
</comment>
<feature type="transmembrane region" description="Helical" evidence="12">
    <location>
        <begin position="52"/>
        <end position="72"/>
    </location>
</feature>
<dbReference type="Pfam" id="PF01435">
    <property type="entry name" value="Peptidase_M48"/>
    <property type="match status" value="1"/>
</dbReference>
<evidence type="ECO:0000256" key="11">
    <source>
        <dbReference type="ARBA" id="ARBA00023136"/>
    </source>
</evidence>
<keyword evidence="3" id="KW-1003">Cell membrane</keyword>
<dbReference type="OrthoDB" id="9789270at2"/>
<comment type="subcellular location">
    <subcellularLocation>
        <location evidence="2">Cell membrane</location>
        <topology evidence="2">Multi-pass membrane protein</topology>
    </subcellularLocation>
</comment>
<evidence type="ECO:0000256" key="1">
    <source>
        <dbReference type="ARBA" id="ARBA00001947"/>
    </source>
</evidence>
<keyword evidence="5 12" id="KW-0812">Transmembrane</keyword>
<evidence type="ECO:0000256" key="8">
    <source>
        <dbReference type="ARBA" id="ARBA00022833"/>
    </source>
</evidence>
<evidence type="ECO:0000256" key="7">
    <source>
        <dbReference type="ARBA" id="ARBA00022801"/>
    </source>
</evidence>
<evidence type="ECO:0000256" key="5">
    <source>
        <dbReference type="ARBA" id="ARBA00022692"/>
    </source>
</evidence>
<feature type="domain" description="Peptidase M48" evidence="13">
    <location>
        <begin position="153"/>
        <end position="343"/>
    </location>
</feature>
<dbReference type="CDD" id="cd07328">
    <property type="entry name" value="M48_Ste24p_like"/>
    <property type="match status" value="1"/>
</dbReference>
<dbReference type="Proteomes" id="UP000430120">
    <property type="component" value="Unassembled WGS sequence"/>
</dbReference>
<accession>A0A643F4L3</accession>
<keyword evidence="6" id="KW-0479">Metal-binding</keyword>
<evidence type="ECO:0000313" key="14">
    <source>
        <dbReference type="EMBL" id="KAB0572796.1"/>
    </source>
</evidence>
<dbReference type="PANTHER" id="PTHR43221">
    <property type="entry name" value="PROTEASE HTPX"/>
    <property type="match status" value="1"/>
</dbReference>
<name>A0A643F4L3_IDEDE</name>
<protein>
    <submittedName>
        <fullName evidence="14">M48 family metalloprotease</fullName>
    </submittedName>
</protein>
<dbReference type="GO" id="GO:0004222">
    <property type="term" value="F:metalloendopeptidase activity"/>
    <property type="evidence" value="ECO:0007669"/>
    <property type="project" value="InterPro"/>
</dbReference>
<feature type="transmembrane region" description="Helical" evidence="12">
    <location>
        <begin position="77"/>
        <end position="97"/>
    </location>
</feature>
<dbReference type="GO" id="GO:0006508">
    <property type="term" value="P:proteolysis"/>
    <property type="evidence" value="ECO:0007669"/>
    <property type="project" value="UniProtKB-KW"/>
</dbReference>
<dbReference type="InterPro" id="IPR001915">
    <property type="entry name" value="Peptidase_M48"/>
</dbReference>
<dbReference type="GO" id="GO:0046872">
    <property type="term" value="F:metal ion binding"/>
    <property type="evidence" value="ECO:0007669"/>
    <property type="project" value="UniProtKB-KW"/>
</dbReference>
<evidence type="ECO:0000256" key="3">
    <source>
        <dbReference type="ARBA" id="ARBA00022475"/>
    </source>
</evidence>
<evidence type="ECO:0000256" key="4">
    <source>
        <dbReference type="ARBA" id="ARBA00022670"/>
    </source>
</evidence>
<feature type="transmembrane region" description="Helical" evidence="12">
    <location>
        <begin position="28"/>
        <end position="46"/>
    </location>
</feature>
<gene>
    <name evidence="14" type="ORF">F7Q92_21040</name>
</gene>
<organism evidence="14 15">
    <name type="scientific">Ideonella dechloratans</name>
    <dbReference type="NCBI Taxonomy" id="36863"/>
    <lineage>
        <taxon>Bacteria</taxon>
        <taxon>Pseudomonadati</taxon>
        <taxon>Pseudomonadota</taxon>
        <taxon>Betaproteobacteria</taxon>
        <taxon>Burkholderiales</taxon>
        <taxon>Sphaerotilaceae</taxon>
        <taxon>Ideonella</taxon>
    </lineage>
</organism>